<feature type="transmembrane region" description="Helical" evidence="6">
    <location>
        <begin position="301"/>
        <end position="321"/>
    </location>
</feature>
<feature type="transmembrane region" description="Helical" evidence="6">
    <location>
        <begin position="187"/>
        <end position="208"/>
    </location>
</feature>
<comment type="similarity">
    <text evidence="2 6">Belongs to the SCAMP family.</text>
</comment>
<evidence type="ECO:0000313" key="8">
    <source>
        <dbReference type="EMBL" id="CAD8716162.1"/>
    </source>
</evidence>
<feature type="transmembrane region" description="Helical" evidence="6">
    <location>
        <begin position="246"/>
        <end position="268"/>
    </location>
</feature>
<proteinExistence type="inferred from homology"/>
<keyword evidence="6" id="KW-0968">Cytoplasmic vesicle</keyword>
<evidence type="ECO:0000256" key="2">
    <source>
        <dbReference type="ARBA" id="ARBA00010482"/>
    </source>
</evidence>
<dbReference type="GO" id="GO:0032588">
    <property type="term" value="C:trans-Golgi network membrane"/>
    <property type="evidence" value="ECO:0007669"/>
    <property type="project" value="TreeGrafter"/>
</dbReference>
<evidence type="ECO:0000256" key="5">
    <source>
        <dbReference type="ARBA" id="ARBA00023136"/>
    </source>
</evidence>
<dbReference type="Pfam" id="PF04144">
    <property type="entry name" value="SCAMP"/>
    <property type="match status" value="1"/>
</dbReference>
<feature type="region of interest" description="Disordered" evidence="7">
    <location>
        <begin position="1"/>
        <end position="68"/>
    </location>
</feature>
<dbReference type="GO" id="GO:0055038">
    <property type="term" value="C:recycling endosome membrane"/>
    <property type="evidence" value="ECO:0007669"/>
    <property type="project" value="TreeGrafter"/>
</dbReference>
<keyword evidence="5 6" id="KW-0472">Membrane</keyword>
<evidence type="ECO:0000256" key="4">
    <source>
        <dbReference type="ARBA" id="ARBA00022989"/>
    </source>
</evidence>
<name>A0A7S0SV27_9CHLO</name>
<feature type="compositionally biased region" description="Basic and acidic residues" evidence="7">
    <location>
        <begin position="121"/>
        <end position="130"/>
    </location>
</feature>
<evidence type="ECO:0000256" key="6">
    <source>
        <dbReference type="RuleBase" id="RU363122"/>
    </source>
</evidence>
<dbReference type="InterPro" id="IPR007273">
    <property type="entry name" value="SCAMP"/>
</dbReference>
<dbReference type="GO" id="GO:0030658">
    <property type="term" value="C:transport vesicle membrane"/>
    <property type="evidence" value="ECO:0007669"/>
    <property type="project" value="UniProtKB-SubCell"/>
</dbReference>
<evidence type="ECO:0000256" key="1">
    <source>
        <dbReference type="ARBA" id="ARBA00004003"/>
    </source>
</evidence>
<keyword evidence="6" id="KW-0813">Transport</keyword>
<comment type="subcellular location">
    <subcellularLocation>
        <location evidence="6">Cell membrane</location>
        <topology evidence="6">Multi-pass membrane protein</topology>
    </subcellularLocation>
    <subcellularLocation>
        <location evidence="6">Cytoplasmic vesicle</location>
        <location evidence="6">Secretory vesicle membrane</location>
        <topology evidence="6">Multi-pass membrane protein</topology>
    </subcellularLocation>
</comment>
<feature type="compositionally biased region" description="Pro residues" evidence="7">
    <location>
        <begin position="42"/>
        <end position="51"/>
    </location>
</feature>
<dbReference type="EMBL" id="HBFC01028699">
    <property type="protein sequence ID" value="CAD8716162.1"/>
    <property type="molecule type" value="Transcribed_RNA"/>
</dbReference>
<evidence type="ECO:0000256" key="3">
    <source>
        <dbReference type="ARBA" id="ARBA00022692"/>
    </source>
</evidence>
<evidence type="ECO:0000256" key="7">
    <source>
        <dbReference type="SAM" id="MobiDB-lite"/>
    </source>
</evidence>
<feature type="transmembrane region" description="Helical" evidence="6">
    <location>
        <begin position="214"/>
        <end position="234"/>
    </location>
</feature>
<dbReference type="GO" id="GO:0015031">
    <property type="term" value="P:protein transport"/>
    <property type="evidence" value="ECO:0007669"/>
    <property type="project" value="InterPro"/>
</dbReference>
<dbReference type="PANTHER" id="PTHR10687:SF2">
    <property type="entry name" value="SECRETORY CARRIER-ASSOCIATED MEMBRANE PROTEIN"/>
    <property type="match status" value="1"/>
</dbReference>
<organism evidence="8">
    <name type="scientific">Mantoniella antarctica</name>
    <dbReference type="NCBI Taxonomy" id="81844"/>
    <lineage>
        <taxon>Eukaryota</taxon>
        <taxon>Viridiplantae</taxon>
        <taxon>Chlorophyta</taxon>
        <taxon>Mamiellophyceae</taxon>
        <taxon>Mamiellales</taxon>
        <taxon>Mamiellaceae</taxon>
        <taxon>Mantoniella</taxon>
    </lineage>
</organism>
<protein>
    <recommendedName>
        <fullName evidence="6">Secretory carrier-associated membrane protein</fullName>
        <shortName evidence="6">Secretory carrier membrane protein</shortName>
    </recommendedName>
</protein>
<keyword evidence="6" id="KW-1003">Cell membrane</keyword>
<dbReference type="AlphaFoldDB" id="A0A7S0SV27"/>
<feature type="compositionally biased region" description="Polar residues" evidence="7">
    <location>
        <begin position="101"/>
        <end position="111"/>
    </location>
</feature>
<dbReference type="PANTHER" id="PTHR10687">
    <property type="entry name" value="SECRETORY CARRIER-ASSOCIATED MEMBRANE PROTEIN SCAMP"/>
    <property type="match status" value="1"/>
</dbReference>
<keyword evidence="4 6" id="KW-1133">Transmembrane helix</keyword>
<gene>
    <name evidence="8" type="ORF">MANT1106_LOCUS17132</name>
</gene>
<feature type="region of interest" description="Disordered" evidence="7">
    <location>
        <begin position="101"/>
        <end position="130"/>
    </location>
</feature>
<reference evidence="8" key="1">
    <citation type="submission" date="2021-01" db="EMBL/GenBank/DDBJ databases">
        <authorList>
            <person name="Corre E."/>
            <person name="Pelletier E."/>
            <person name="Niang G."/>
            <person name="Scheremetjew M."/>
            <person name="Finn R."/>
            <person name="Kale V."/>
            <person name="Holt S."/>
            <person name="Cochrane G."/>
            <person name="Meng A."/>
            <person name="Brown T."/>
            <person name="Cohen L."/>
        </authorList>
    </citation>
    <scope>NUCLEOTIDE SEQUENCE</scope>
    <source>
        <strain evidence="8">SL-175</strain>
    </source>
</reference>
<sequence length="351" mass="37377">MGDNPFEESREPNRFQASGGGGGGGFDNPFSAPDPAGAGSFVPPPPVPAARPPQAASGGGGAYDSAPAPISTFGAYDTGGAPAYGGGGAGAGASAYGNKPADTQYSASSDTVAPAGGDGSARVRELDEREHTLQRREAELARREAQLGVGARVKNWPSRYFAIAYHNIAEEIPEGSRRAVHLAHYSFILLVVALSYNFLFAASAMFFTRGKFSAWLMAAIYLFLGVPGAYYLWYRRVYNACKNDSALMFTWFFLVYLFHILFCIYAVIAPSGLFGTATYSLTGVMSTVSAFEEPNGNALGGIYVIGFMLFAMELLLSLYVMRQVYSAFRSSGHTIADARNEAAREGVRASV</sequence>
<keyword evidence="3 6" id="KW-0812">Transmembrane</keyword>
<comment type="function">
    <text evidence="1 6">Probably involved in membrane trafficking.</text>
</comment>
<dbReference type="GO" id="GO:0005886">
    <property type="term" value="C:plasma membrane"/>
    <property type="evidence" value="ECO:0007669"/>
    <property type="project" value="UniProtKB-SubCell"/>
</dbReference>
<accession>A0A7S0SV27</accession>